<feature type="DNA-binding region" description="H-T-H motif" evidence="2">
    <location>
        <begin position="32"/>
        <end position="51"/>
    </location>
</feature>
<keyword evidence="5" id="KW-1185">Reference proteome</keyword>
<dbReference type="PRINTS" id="PR00455">
    <property type="entry name" value="HTHTETR"/>
</dbReference>
<dbReference type="Proteomes" id="UP000579945">
    <property type="component" value="Unassembled WGS sequence"/>
</dbReference>
<evidence type="ECO:0000313" key="4">
    <source>
        <dbReference type="EMBL" id="MBB3726030.1"/>
    </source>
</evidence>
<dbReference type="Gene3D" id="1.10.357.10">
    <property type="entry name" value="Tetracycline Repressor, domain 2"/>
    <property type="match status" value="1"/>
</dbReference>
<dbReference type="RefSeq" id="WP_183645538.1">
    <property type="nucleotide sequence ID" value="NZ_BAAAXX010000038.1"/>
</dbReference>
<organism evidence="4 5">
    <name type="scientific">Nonomuraea dietziae</name>
    <dbReference type="NCBI Taxonomy" id="65515"/>
    <lineage>
        <taxon>Bacteria</taxon>
        <taxon>Bacillati</taxon>
        <taxon>Actinomycetota</taxon>
        <taxon>Actinomycetes</taxon>
        <taxon>Streptosporangiales</taxon>
        <taxon>Streptosporangiaceae</taxon>
        <taxon>Nonomuraea</taxon>
    </lineage>
</organism>
<dbReference type="SUPFAM" id="SSF46689">
    <property type="entry name" value="Homeodomain-like"/>
    <property type="match status" value="1"/>
</dbReference>
<dbReference type="EMBL" id="JACIBV010000001">
    <property type="protein sequence ID" value="MBB3726030.1"/>
    <property type="molecule type" value="Genomic_DNA"/>
</dbReference>
<dbReference type="PANTHER" id="PTHR43479">
    <property type="entry name" value="ACREF/ENVCD OPERON REPRESSOR-RELATED"/>
    <property type="match status" value="1"/>
</dbReference>
<accession>A0A7W5V6X5</accession>
<proteinExistence type="predicted"/>
<gene>
    <name evidence="4" type="ORF">FHR33_001890</name>
</gene>
<dbReference type="Pfam" id="PF00440">
    <property type="entry name" value="TetR_N"/>
    <property type="match status" value="1"/>
</dbReference>
<sequence>MPQEDRRTRRTRRLLRDALVALVLERGYAGITVEDITERADLGRATFYSHYTDKDALLSQIVADLQAELDSRLEPLLRAPSVGFSGKPILEMFRHAAEERDAYRVILRGEGDGRALREFMEARSAAAAMVFGHRARAMEVTPRIDIDVLARAWVGEQVAVLRWWLEAEPQPLSAEAVTHMLLELSLRGRYWANGFDGEPPTASGEGSPD</sequence>
<name>A0A7W5V6X5_9ACTN</name>
<dbReference type="PANTHER" id="PTHR43479:SF7">
    <property type="entry name" value="TETR-FAMILY TRANSCRIPTIONAL REGULATOR"/>
    <property type="match status" value="1"/>
</dbReference>
<dbReference type="GeneID" id="95388418"/>
<feature type="domain" description="HTH tetR-type" evidence="3">
    <location>
        <begin position="9"/>
        <end position="69"/>
    </location>
</feature>
<protein>
    <submittedName>
        <fullName evidence="4">AcrR family transcriptional regulator</fullName>
    </submittedName>
</protein>
<dbReference type="AlphaFoldDB" id="A0A7W5V6X5"/>
<evidence type="ECO:0000256" key="2">
    <source>
        <dbReference type="PROSITE-ProRule" id="PRU00335"/>
    </source>
</evidence>
<evidence type="ECO:0000259" key="3">
    <source>
        <dbReference type="PROSITE" id="PS50977"/>
    </source>
</evidence>
<dbReference type="PROSITE" id="PS50977">
    <property type="entry name" value="HTH_TETR_2"/>
    <property type="match status" value="1"/>
</dbReference>
<comment type="caution">
    <text evidence="4">The sequence shown here is derived from an EMBL/GenBank/DDBJ whole genome shotgun (WGS) entry which is preliminary data.</text>
</comment>
<evidence type="ECO:0000313" key="5">
    <source>
        <dbReference type="Proteomes" id="UP000579945"/>
    </source>
</evidence>
<dbReference type="InterPro" id="IPR050624">
    <property type="entry name" value="HTH-type_Tx_Regulator"/>
</dbReference>
<dbReference type="InterPro" id="IPR009057">
    <property type="entry name" value="Homeodomain-like_sf"/>
</dbReference>
<evidence type="ECO:0000256" key="1">
    <source>
        <dbReference type="ARBA" id="ARBA00023125"/>
    </source>
</evidence>
<dbReference type="GO" id="GO:0003677">
    <property type="term" value="F:DNA binding"/>
    <property type="evidence" value="ECO:0007669"/>
    <property type="project" value="UniProtKB-UniRule"/>
</dbReference>
<reference evidence="4 5" key="1">
    <citation type="submission" date="2020-08" db="EMBL/GenBank/DDBJ databases">
        <title>Sequencing the genomes of 1000 actinobacteria strains.</title>
        <authorList>
            <person name="Klenk H.-P."/>
        </authorList>
    </citation>
    <scope>NUCLEOTIDE SEQUENCE [LARGE SCALE GENOMIC DNA]</scope>
    <source>
        <strain evidence="4 5">DSM 44320</strain>
    </source>
</reference>
<keyword evidence="1 2" id="KW-0238">DNA-binding</keyword>
<dbReference type="InterPro" id="IPR001647">
    <property type="entry name" value="HTH_TetR"/>
</dbReference>